<keyword evidence="4" id="KW-1185">Reference proteome</keyword>
<gene>
    <name evidence="3" type="primary">Dana\GF23270</name>
    <name evidence="3" type="synonym">dana_GLEANR_7928</name>
    <name evidence="3" type="ORF">GF23270</name>
</gene>
<feature type="region of interest" description="Disordered" evidence="1">
    <location>
        <begin position="116"/>
        <end position="142"/>
    </location>
</feature>
<dbReference type="GeneID" id="6505913"/>
<sequence length="186" mass="21202">MLRRLSVYMFNTAEIESNLFAMADDVYGTIEIFKDAAKFESQFARPFEMISALFDCVVFMAVAVMVIGFTMHSRIVKFRKLSRQSYHQKRTTVDGSPQGQTRLAFNTYLRVKNNDDAEDISSTKEDETSLNNSRMNTADEDTATLQPLDAENEAVVTPVGHTNWGMHWFTILRIKGIGTIYDSLFQ</sequence>
<dbReference type="OrthoDB" id="7863285at2759"/>
<dbReference type="EMBL" id="CH902623">
    <property type="protein sequence ID" value="EDV30404.1"/>
    <property type="molecule type" value="Genomic_DNA"/>
</dbReference>
<name>B3MT14_DROAN</name>
<keyword evidence="2" id="KW-0812">Transmembrane</keyword>
<evidence type="ECO:0000313" key="4">
    <source>
        <dbReference type="Proteomes" id="UP000007801"/>
    </source>
</evidence>
<dbReference type="Proteomes" id="UP000007801">
    <property type="component" value="Unassembled WGS sequence"/>
</dbReference>
<organism evidence="3 4">
    <name type="scientific">Drosophila ananassae</name>
    <name type="common">Fruit fly</name>
    <dbReference type="NCBI Taxonomy" id="7217"/>
    <lineage>
        <taxon>Eukaryota</taxon>
        <taxon>Metazoa</taxon>
        <taxon>Ecdysozoa</taxon>
        <taxon>Arthropoda</taxon>
        <taxon>Hexapoda</taxon>
        <taxon>Insecta</taxon>
        <taxon>Pterygota</taxon>
        <taxon>Neoptera</taxon>
        <taxon>Endopterygota</taxon>
        <taxon>Diptera</taxon>
        <taxon>Brachycera</taxon>
        <taxon>Muscomorpha</taxon>
        <taxon>Ephydroidea</taxon>
        <taxon>Drosophilidae</taxon>
        <taxon>Drosophila</taxon>
        <taxon>Sophophora</taxon>
    </lineage>
</organism>
<dbReference type="HOGENOM" id="CLU_1397687_0_0_1"/>
<evidence type="ECO:0000313" key="3">
    <source>
        <dbReference type="EMBL" id="EDV30404.1"/>
    </source>
</evidence>
<dbReference type="PhylomeDB" id="B3MT14"/>
<evidence type="ECO:0000256" key="2">
    <source>
        <dbReference type="SAM" id="Phobius"/>
    </source>
</evidence>
<keyword evidence="2" id="KW-0472">Membrane</keyword>
<dbReference type="OMA" id="WFTILRI"/>
<feature type="transmembrane region" description="Helical" evidence="2">
    <location>
        <begin position="49"/>
        <end position="71"/>
    </location>
</feature>
<evidence type="ECO:0000256" key="1">
    <source>
        <dbReference type="SAM" id="MobiDB-lite"/>
    </source>
</evidence>
<protein>
    <submittedName>
        <fullName evidence="3">Uncharacterized protein</fullName>
    </submittedName>
</protein>
<proteinExistence type="predicted"/>
<accession>B3MT14</accession>
<dbReference type="InParanoid" id="B3MT14"/>
<dbReference type="KEGG" id="dan:6505913"/>
<keyword evidence="2" id="KW-1133">Transmembrane helix</keyword>
<dbReference type="AlphaFoldDB" id="B3MT14"/>
<reference evidence="3 4" key="1">
    <citation type="journal article" date="2007" name="Nature">
        <title>Evolution of genes and genomes on the Drosophila phylogeny.</title>
        <authorList>
            <consortium name="Drosophila 12 Genomes Consortium"/>
            <person name="Clark A.G."/>
            <person name="Eisen M.B."/>
            <person name="Smith D.R."/>
            <person name="Bergman C.M."/>
            <person name="Oliver B."/>
            <person name="Markow T.A."/>
            <person name="Kaufman T.C."/>
            <person name="Kellis M."/>
            <person name="Gelbart W."/>
            <person name="Iyer V.N."/>
            <person name="Pollard D.A."/>
            <person name="Sackton T.B."/>
            <person name="Larracuente A.M."/>
            <person name="Singh N.D."/>
            <person name="Abad J.P."/>
            <person name="Abt D.N."/>
            <person name="Adryan B."/>
            <person name="Aguade M."/>
            <person name="Akashi H."/>
            <person name="Anderson W.W."/>
            <person name="Aquadro C.F."/>
            <person name="Ardell D.H."/>
            <person name="Arguello R."/>
            <person name="Artieri C.G."/>
            <person name="Barbash D.A."/>
            <person name="Barker D."/>
            <person name="Barsanti P."/>
            <person name="Batterham P."/>
            <person name="Batzoglou S."/>
            <person name="Begun D."/>
            <person name="Bhutkar A."/>
            <person name="Blanco E."/>
            <person name="Bosak S.A."/>
            <person name="Bradley R.K."/>
            <person name="Brand A.D."/>
            <person name="Brent M.R."/>
            <person name="Brooks A.N."/>
            <person name="Brown R.H."/>
            <person name="Butlin R.K."/>
            <person name="Caggese C."/>
            <person name="Calvi B.R."/>
            <person name="Bernardo de Carvalho A."/>
            <person name="Caspi A."/>
            <person name="Castrezana S."/>
            <person name="Celniker S.E."/>
            <person name="Chang J.L."/>
            <person name="Chapple C."/>
            <person name="Chatterji S."/>
            <person name="Chinwalla A."/>
            <person name="Civetta A."/>
            <person name="Clifton S.W."/>
            <person name="Comeron J.M."/>
            <person name="Costello J.C."/>
            <person name="Coyne J.A."/>
            <person name="Daub J."/>
            <person name="David R.G."/>
            <person name="Delcher A.L."/>
            <person name="Delehaunty K."/>
            <person name="Do C.B."/>
            <person name="Ebling H."/>
            <person name="Edwards K."/>
            <person name="Eickbush T."/>
            <person name="Evans J.D."/>
            <person name="Filipski A."/>
            <person name="Findeiss S."/>
            <person name="Freyhult E."/>
            <person name="Fulton L."/>
            <person name="Fulton R."/>
            <person name="Garcia A.C."/>
            <person name="Gardiner A."/>
            <person name="Garfield D.A."/>
            <person name="Garvin B.E."/>
            <person name="Gibson G."/>
            <person name="Gilbert D."/>
            <person name="Gnerre S."/>
            <person name="Godfrey J."/>
            <person name="Good R."/>
            <person name="Gotea V."/>
            <person name="Gravely B."/>
            <person name="Greenberg A.J."/>
            <person name="Griffiths-Jones S."/>
            <person name="Gross S."/>
            <person name="Guigo R."/>
            <person name="Gustafson E.A."/>
            <person name="Haerty W."/>
            <person name="Hahn M.W."/>
            <person name="Halligan D.L."/>
            <person name="Halpern A.L."/>
            <person name="Halter G.M."/>
            <person name="Han M.V."/>
            <person name="Heger A."/>
            <person name="Hillier L."/>
            <person name="Hinrichs A.S."/>
            <person name="Holmes I."/>
            <person name="Hoskins R.A."/>
            <person name="Hubisz M.J."/>
            <person name="Hultmark D."/>
            <person name="Huntley M.A."/>
            <person name="Jaffe D.B."/>
            <person name="Jagadeeshan S."/>
            <person name="Jeck W.R."/>
            <person name="Johnson J."/>
            <person name="Jones C.D."/>
            <person name="Jordan W.C."/>
            <person name="Karpen G.H."/>
            <person name="Kataoka E."/>
            <person name="Keightley P.D."/>
            <person name="Kheradpour P."/>
            <person name="Kirkness E.F."/>
            <person name="Koerich L.B."/>
            <person name="Kristiansen K."/>
            <person name="Kudrna D."/>
            <person name="Kulathinal R.J."/>
            <person name="Kumar S."/>
            <person name="Kwok R."/>
            <person name="Lander E."/>
            <person name="Langley C.H."/>
            <person name="Lapoint R."/>
            <person name="Lazzaro B.P."/>
            <person name="Lee S.J."/>
            <person name="Levesque L."/>
            <person name="Li R."/>
            <person name="Lin C.F."/>
            <person name="Lin M.F."/>
            <person name="Lindblad-Toh K."/>
            <person name="Llopart A."/>
            <person name="Long M."/>
            <person name="Low L."/>
            <person name="Lozovsky E."/>
            <person name="Lu J."/>
            <person name="Luo M."/>
            <person name="Machado C.A."/>
            <person name="Makalowski W."/>
            <person name="Marzo M."/>
            <person name="Matsuda M."/>
            <person name="Matzkin L."/>
            <person name="McAllister B."/>
            <person name="McBride C.S."/>
            <person name="McKernan B."/>
            <person name="McKernan K."/>
            <person name="Mendez-Lago M."/>
            <person name="Minx P."/>
            <person name="Mollenhauer M.U."/>
            <person name="Montooth K."/>
            <person name="Mount S.M."/>
            <person name="Mu X."/>
            <person name="Myers E."/>
            <person name="Negre B."/>
            <person name="Newfeld S."/>
            <person name="Nielsen R."/>
            <person name="Noor M.A."/>
            <person name="O'Grady P."/>
            <person name="Pachter L."/>
            <person name="Papaceit M."/>
            <person name="Parisi M.J."/>
            <person name="Parisi M."/>
            <person name="Parts L."/>
            <person name="Pedersen J.S."/>
            <person name="Pesole G."/>
            <person name="Phillippy A.M."/>
            <person name="Ponting C.P."/>
            <person name="Pop M."/>
            <person name="Porcelli D."/>
            <person name="Powell J.R."/>
            <person name="Prohaska S."/>
            <person name="Pruitt K."/>
            <person name="Puig M."/>
            <person name="Quesneville H."/>
            <person name="Ram K.R."/>
            <person name="Rand D."/>
            <person name="Rasmussen M.D."/>
            <person name="Reed L.K."/>
            <person name="Reenan R."/>
            <person name="Reily A."/>
            <person name="Remington K.A."/>
            <person name="Rieger T.T."/>
            <person name="Ritchie M.G."/>
            <person name="Robin C."/>
            <person name="Rogers Y.H."/>
            <person name="Rohde C."/>
            <person name="Rozas J."/>
            <person name="Rubenfield M.J."/>
            <person name="Ruiz A."/>
            <person name="Russo S."/>
            <person name="Salzberg S.L."/>
            <person name="Sanchez-Gracia A."/>
            <person name="Saranga D.J."/>
            <person name="Sato H."/>
            <person name="Schaeffer S.W."/>
            <person name="Schatz M.C."/>
            <person name="Schlenke T."/>
            <person name="Schwartz R."/>
            <person name="Segarra C."/>
            <person name="Singh R.S."/>
            <person name="Sirot L."/>
            <person name="Sirota M."/>
            <person name="Sisneros N.B."/>
            <person name="Smith C.D."/>
            <person name="Smith T.F."/>
            <person name="Spieth J."/>
            <person name="Stage D.E."/>
            <person name="Stark A."/>
            <person name="Stephan W."/>
            <person name="Strausberg R.L."/>
            <person name="Strempel S."/>
            <person name="Sturgill D."/>
            <person name="Sutton G."/>
            <person name="Sutton G.G."/>
            <person name="Tao W."/>
            <person name="Teichmann S."/>
            <person name="Tobari Y.N."/>
            <person name="Tomimura Y."/>
            <person name="Tsolas J.M."/>
            <person name="Valente V.L."/>
            <person name="Venter E."/>
            <person name="Venter J.C."/>
            <person name="Vicario S."/>
            <person name="Vieira F.G."/>
            <person name="Vilella A.J."/>
            <person name="Villasante A."/>
            <person name="Walenz B."/>
            <person name="Wang J."/>
            <person name="Wasserman M."/>
            <person name="Watts T."/>
            <person name="Wilson D."/>
            <person name="Wilson R.K."/>
            <person name="Wing R.A."/>
            <person name="Wolfner M.F."/>
            <person name="Wong A."/>
            <person name="Wong G.K."/>
            <person name="Wu C.I."/>
            <person name="Wu G."/>
            <person name="Yamamoto D."/>
            <person name="Yang H.P."/>
            <person name="Yang S.P."/>
            <person name="Yorke J.A."/>
            <person name="Yoshida K."/>
            <person name="Zdobnov E."/>
            <person name="Zhang P."/>
            <person name="Zhang Y."/>
            <person name="Zimin A.V."/>
            <person name="Baldwin J."/>
            <person name="Abdouelleil A."/>
            <person name="Abdulkadir J."/>
            <person name="Abebe A."/>
            <person name="Abera B."/>
            <person name="Abreu J."/>
            <person name="Acer S.C."/>
            <person name="Aftuck L."/>
            <person name="Alexander A."/>
            <person name="An P."/>
            <person name="Anderson E."/>
            <person name="Anderson S."/>
            <person name="Arachi H."/>
            <person name="Azer M."/>
            <person name="Bachantsang P."/>
            <person name="Barry A."/>
            <person name="Bayul T."/>
            <person name="Berlin A."/>
            <person name="Bessette D."/>
            <person name="Bloom T."/>
            <person name="Blye J."/>
            <person name="Boguslavskiy L."/>
            <person name="Bonnet C."/>
            <person name="Boukhgalter B."/>
            <person name="Bourzgui I."/>
            <person name="Brown A."/>
            <person name="Cahill P."/>
            <person name="Channer S."/>
            <person name="Cheshatsang Y."/>
            <person name="Chuda L."/>
            <person name="Citroen M."/>
            <person name="Collymore A."/>
            <person name="Cooke P."/>
            <person name="Costello M."/>
            <person name="D'Aco K."/>
            <person name="Daza R."/>
            <person name="De Haan G."/>
            <person name="DeGray S."/>
            <person name="DeMaso C."/>
            <person name="Dhargay N."/>
            <person name="Dooley K."/>
            <person name="Dooley E."/>
            <person name="Doricent M."/>
            <person name="Dorje P."/>
            <person name="Dorjee K."/>
            <person name="Dupes A."/>
            <person name="Elong R."/>
            <person name="Falk J."/>
            <person name="Farina A."/>
            <person name="Faro S."/>
            <person name="Ferguson D."/>
            <person name="Fisher S."/>
            <person name="Foley C.D."/>
            <person name="Franke A."/>
            <person name="Friedrich D."/>
            <person name="Gadbois L."/>
            <person name="Gearin G."/>
            <person name="Gearin C.R."/>
            <person name="Giannoukos G."/>
            <person name="Goode T."/>
            <person name="Graham J."/>
            <person name="Grandbois E."/>
            <person name="Grewal S."/>
            <person name="Gyaltsen K."/>
            <person name="Hafez N."/>
            <person name="Hagos B."/>
            <person name="Hall J."/>
            <person name="Henson C."/>
            <person name="Hollinger A."/>
            <person name="Honan T."/>
            <person name="Huard M.D."/>
            <person name="Hughes L."/>
            <person name="Hurhula B."/>
            <person name="Husby M.E."/>
            <person name="Kamat A."/>
            <person name="Kanga B."/>
            <person name="Kashin S."/>
            <person name="Khazanovich D."/>
            <person name="Kisner P."/>
            <person name="Lance K."/>
            <person name="Lara M."/>
            <person name="Lee W."/>
            <person name="Lennon N."/>
            <person name="Letendre F."/>
            <person name="LeVine R."/>
            <person name="Lipovsky A."/>
            <person name="Liu X."/>
            <person name="Liu J."/>
            <person name="Liu S."/>
            <person name="Lokyitsang T."/>
            <person name="Lokyitsang Y."/>
            <person name="Lubonja R."/>
            <person name="Lui A."/>
            <person name="MacDonald P."/>
            <person name="Magnisalis V."/>
            <person name="Maru K."/>
            <person name="Matthews C."/>
            <person name="McCusker W."/>
            <person name="McDonough S."/>
            <person name="Mehta T."/>
            <person name="Meldrim J."/>
            <person name="Meneus L."/>
            <person name="Mihai O."/>
            <person name="Mihalev A."/>
            <person name="Mihova T."/>
            <person name="Mittelman R."/>
            <person name="Mlenga V."/>
            <person name="Montmayeur A."/>
            <person name="Mulrain L."/>
            <person name="Navidi A."/>
            <person name="Naylor J."/>
            <person name="Negash T."/>
            <person name="Nguyen T."/>
            <person name="Nguyen N."/>
            <person name="Nicol R."/>
            <person name="Norbu C."/>
            <person name="Norbu N."/>
            <person name="Novod N."/>
            <person name="O'Neill B."/>
            <person name="Osman S."/>
            <person name="Markiewicz E."/>
            <person name="Oyono O.L."/>
            <person name="Patti C."/>
            <person name="Phunkhang P."/>
            <person name="Pierre F."/>
            <person name="Priest M."/>
            <person name="Raghuraman S."/>
            <person name="Rege F."/>
            <person name="Reyes R."/>
            <person name="Rise C."/>
            <person name="Rogov P."/>
            <person name="Ross K."/>
            <person name="Ryan E."/>
            <person name="Settipalli S."/>
            <person name="Shea T."/>
            <person name="Sherpa N."/>
            <person name="Shi L."/>
            <person name="Shih D."/>
            <person name="Sparrow T."/>
            <person name="Spaulding J."/>
            <person name="Stalker J."/>
            <person name="Stange-Thomann N."/>
            <person name="Stavropoulos S."/>
            <person name="Stone C."/>
            <person name="Strader C."/>
            <person name="Tesfaye S."/>
            <person name="Thomson T."/>
            <person name="Thoulutsang Y."/>
            <person name="Thoulutsang D."/>
            <person name="Topham K."/>
            <person name="Topping I."/>
            <person name="Tsamla T."/>
            <person name="Vassiliev H."/>
            <person name="Vo A."/>
            <person name="Wangchuk T."/>
            <person name="Wangdi T."/>
            <person name="Weiand M."/>
            <person name="Wilkinson J."/>
            <person name="Wilson A."/>
            <person name="Yadav S."/>
            <person name="Young G."/>
            <person name="Yu Q."/>
            <person name="Zembek L."/>
            <person name="Zhong D."/>
            <person name="Zimmer A."/>
            <person name="Zwirko Z."/>
            <person name="Jaffe D.B."/>
            <person name="Alvarez P."/>
            <person name="Brockman W."/>
            <person name="Butler J."/>
            <person name="Chin C."/>
            <person name="Gnerre S."/>
            <person name="Grabherr M."/>
            <person name="Kleber M."/>
            <person name="Mauceli E."/>
            <person name="MacCallum I."/>
        </authorList>
    </citation>
    <scope>NUCLEOTIDE SEQUENCE [LARGE SCALE GENOMIC DNA]</scope>
    <source>
        <strain evidence="4">Tucson 14024-0371.13</strain>
    </source>
</reference>